<reference evidence="1 2" key="1">
    <citation type="journal article" date="2004" name="Science">
        <title>A predator unmasked: life cycle of Bdellovibrio bacteriovorus from a genomic perspective.</title>
        <authorList>
            <person name="Rendulic S."/>
            <person name="Jagtap P."/>
            <person name="Rosinus A."/>
            <person name="Eppinger M."/>
            <person name="Baar C."/>
            <person name="Lanz C."/>
            <person name="Keller H."/>
            <person name="Lambert C."/>
            <person name="Evans K.J."/>
            <person name="Goesmann A."/>
            <person name="Meyer F."/>
            <person name="Sockett R.E."/>
            <person name="Schuster S.C."/>
        </authorList>
    </citation>
    <scope>NUCLEOTIDE SEQUENCE [LARGE SCALE GENOMIC DNA]</scope>
    <source>
        <strain evidence="2">ATCC 15356 / DSM 50701 / NCIMB 9529 / HD100</strain>
    </source>
</reference>
<dbReference type="InterPro" id="IPR013431">
    <property type="entry name" value="Delta_60_rpt"/>
</dbReference>
<dbReference type="Pfam" id="PF17164">
    <property type="entry name" value="DUF5122"/>
    <property type="match status" value="12"/>
</dbReference>
<dbReference type="PANTHER" id="PTHR42754:SF1">
    <property type="entry name" value="LIPOPROTEIN"/>
    <property type="match status" value="1"/>
</dbReference>
<dbReference type="RefSeq" id="WP_011165603.1">
    <property type="nucleotide sequence ID" value="NC_005363.1"/>
</dbReference>
<dbReference type="PROSITE" id="PS51257">
    <property type="entry name" value="PROKAR_LIPOPROTEIN"/>
    <property type="match status" value="1"/>
</dbReference>
<dbReference type="Proteomes" id="UP000008080">
    <property type="component" value="Chromosome"/>
</dbReference>
<dbReference type="SUPFAM" id="SSF82171">
    <property type="entry name" value="DPP6 N-terminal domain-like"/>
    <property type="match status" value="1"/>
</dbReference>
<organism evidence="1 2">
    <name type="scientific">Bdellovibrio bacteriovorus (strain ATCC 15356 / DSM 50701 / NCIMB 9529 / HD100)</name>
    <dbReference type="NCBI Taxonomy" id="264462"/>
    <lineage>
        <taxon>Bacteria</taxon>
        <taxon>Pseudomonadati</taxon>
        <taxon>Bdellovibrionota</taxon>
        <taxon>Bdellovibrionia</taxon>
        <taxon>Bdellovibrionales</taxon>
        <taxon>Pseudobdellovibrionaceae</taxon>
        <taxon>Bdellovibrio</taxon>
    </lineage>
</organism>
<dbReference type="Gene3D" id="2.80.10.50">
    <property type="match status" value="7"/>
</dbReference>
<dbReference type="HOGENOM" id="CLU_330828_0_0_7"/>
<keyword evidence="2" id="KW-1185">Reference proteome</keyword>
<name>Q6MIB5_BDEBA</name>
<accession>Q6MIB5</accession>
<proteinExistence type="predicted"/>
<sequence length="834" mass="86661">MTSYFRILSLCLVITGCSIDASILSSDSSSVSPPSLTPDTDTSLVFGDNGFVRFKLKTGGIPGENDSNALTVQADGKILLAGYADVIDGEDFGILRLNADGTLDTSFAGDGSWTYAPGINNFDNLMDITTQPDGKILGVGLSNEGSTSSIALVRLNSDGTPDVGFGTVGFSYLNLPSATESEGKKIQLLANGKILVAGIAFVSPYNQIFVARYNSDGSLDTTFNSGSGFNILTIAGRNNDVYDLKTDSLGRIIVSGYTWPTGDLSGVIARLSSDGSLDTAFGGTGIVITNRSSSANDSIYSIHPLSDGSILVAGALTTAGNSNCYLSKYTAAGAVDATFNGTGISVVDFGGSDVCRGMDVMSDGSIMMSGNSANNFVAAKLTAAGALDASYGASGLVSVDVTGNTKYDYMADSHLLSDDKLLIAGYTFTDNEEYSVARLNPDGSLDTTLNGTGTGYYDIEGDPYDAIACITLQPDGKVLLGGASQSNDWGKTAVARLNLDGTLDSSFGSNGSTLAYPLPNEYASFGNVHVLANGKILASGDVDGNFLLARYNTDGTLDTTFASGAGFVLTSLTAGTTESVSSMLVQPDGKIVLIGSEDNNIALARYNPDGSLDGSFGTGGTLLLDLGDVDRAHDGRYLSDGKLLITGTTQNMFMLLRLNSNGTLDTTWGSGTGYLTTNFGGTNHVHVKMAILPDDRVILAGQVDSHFGVARYNADGSLDPSFGTAGSTLVTVAGSTAEDFHDLGVQSDGRILLVGGAVHGALYKAIVLRLNTDGSIDSSFGTAGVVLEQPAAENFESDFRAIAINSDDSFYVAGLQHKHRNYSIVYKYGKNGVR</sequence>
<protein>
    <submittedName>
        <fullName evidence="1">Uncharacterized protein</fullName>
    </submittedName>
</protein>
<dbReference type="GeneID" id="93014085"/>
<dbReference type="STRING" id="264462.Bd3250"/>
<gene>
    <name evidence="1" type="ordered locus">Bd3250</name>
</gene>
<dbReference type="KEGG" id="bba:Bd3250"/>
<dbReference type="EMBL" id="BX842655">
    <property type="protein sequence ID" value="CAE78065.1"/>
    <property type="molecule type" value="Genomic_DNA"/>
</dbReference>
<evidence type="ECO:0000313" key="2">
    <source>
        <dbReference type="Proteomes" id="UP000008080"/>
    </source>
</evidence>
<dbReference type="PANTHER" id="PTHR42754">
    <property type="entry name" value="ENDOGLUCANASE"/>
    <property type="match status" value="1"/>
</dbReference>
<dbReference type="AlphaFoldDB" id="Q6MIB5"/>
<dbReference type="SUPFAM" id="SSF101898">
    <property type="entry name" value="NHL repeat"/>
    <property type="match status" value="1"/>
</dbReference>
<dbReference type="eggNOG" id="COG3386">
    <property type="taxonomic scope" value="Bacteria"/>
</dbReference>
<evidence type="ECO:0000313" key="1">
    <source>
        <dbReference type="EMBL" id="CAE78065.1"/>
    </source>
</evidence>
<dbReference type="NCBIfam" id="TIGR02608">
    <property type="entry name" value="delta_60_rpt"/>
    <property type="match status" value="13"/>
</dbReference>